<dbReference type="InterPro" id="IPR011330">
    <property type="entry name" value="Glyco_hydro/deAcase_b/a-brl"/>
</dbReference>
<keyword evidence="3" id="KW-1133">Transmembrane helix</keyword>
<evidence type="ECO:0000256" key="2">
    <source>
        <dbReference type="ARBA" id="ARBA00022801"/>
    </source>
</evidence>
<dbReference type="PANTHER" id="PTHR10587:SF133">
    <property type="entry name" value="CHITIN DEACETYLASE 1-RELATED"/>
    <property type="match status" value="1"/>
</dbReference>
<dbReference type="Gene3D" id="3.20.20.370">
    <property type="entry name" value="Glycoside hydrolase/deacetylase"/>
    <property type="match status" value="1"/>
</dbReference>
<organism evidence="5 6">
    <name type="scientific">Tepidanaerobacter acetatoxydans (strain DSM 21804 / JCM 16047 / Re1)</name>
    <dbReference type="NCBI Taxonomy" id="1209989"/>
    <lineage>
        <taxon>Bacteria</taxon>
        <taxon>Bacillati</taxon>
        <taxon>Bacillota</taxon>
        <taxon>Clostridia</taxon>
        <taxon>Thermosediminibacterales</taxon>
        <taxon>Tepidanaerobacteraceae</taxon>
        <taxon>Tepidanaerobacter</taxon>
    </lineage>
</organism>
<evidence type="ECO:0000313" key="5">
    <source>
        <dbReference type="EMBL" id="CCP26126.1"/>
    </source>
</evidence>
<keyword evidence="2" id="KW-0378">Hydrolase</keyword>
<dbReference type="STRING" id="1209989.TepRe1_1277"/>
<protein>
    <submittedName>
        <fullName evidence="5">Polysaccharide deacetylase</fullName>
    </submittedName>
</protein>
<dbReference type="CDD" id="cd10950">
    <property type="entry name" value="CE4_BsYlxY_like"/>
    <property type="match status" value="1"/>
</dbReference>
<dbReference type="SUPFAM" id="SSF88713">
    <property type="entry name" value="Glycoside hydrolase/deacetylase"/>
    <property type="match status" value="1"/>
</dbReference>
<keyword evidence="3" id="KW-0472">Membrane</keyword>
<dbReference type="HOGENOM" id="CLU_021264_0_2_9"/>
<dbReference type="PATRIC" id="fig|1209989.3.peg.1555"/>
<keyword evidence="1" id="KW-0479">Metal-binding</keyword>
<evidence type="ECO:0000256" key="1">
    <source>
        <dbReference type="ARBA" id="ARBA00022723"/>
    </source>
</evidence>
<accession>L0RZ05</accession>
<dbReference type="KEGG" id="tae:TepiRe1_1388"/>
<dbReference type="GO" id="GO:0005975">
    <property type="term" value="P:carbohydrate metabolic process"/>
    <property type="evidence" value="ECO:0007669"/>
    <property type="project" value="InterPro"/>
</dbReference>
<keyword evidence="6" id="KW-1185">Reference proteome</keyword>
<proteinExistence type="predicted"/>
<dbReference type="Pfam" id="PF01522">
    <property type="entry name" value="Polysacc_deac_1"/>
    <property type="match status" value="1"/>
</dbReference>
<dbReference type="PROSITE" id="PS51677">
    <property type="entry name" value="NODB"/>
    <property type="match status" value="1"/>
</dbReference>
<dbReference type="EMBL" id="HF563609">
    <property type="protein sequence ID" value="CCP26126.1"/>
    <property type="molecule type" value="Genomic_DNA"/>
</dbReference>
<dbReference type="GO" id="GO:0046872">
    <property type="term" value="F:metal ion binding"/>
    <property type="evidence" value="ECO:0007669"/>
    <property type="project" value="UniProtKB-KW"/>
</dbReference>
<dbReference type="KEGG" id="tep:TepRe1_1277"/>
<feature type="transmembrane region" description="Helical" evidence="3">
    <location>
        <begin position="12"/>
        <end position="28"/>
    </location>
</feature>
<dbReference type="InterPro" id="IPR002509">
    <property type="entry name" value="NODB_dom"/>
</dbReference>
<name>F4LU93_TEPAE</name>
<evidence type="ECO:0000313" key="6">
    <source>
        <dbReference type="Proteomes" id="UP000010802"/>
    </source>
</evidence>
<dbReference type="OrthoDB" id="9806342at2"/>
<evidence type="ECO:0000259" key="4">
    <source>
        <dbReference type="PROSITE" id="PS51677"/>
    </source>
</evidence>
<dbReference type="AlphaFoldDB" id="F4LU93"/>
<gene>
    <name evidence="5" type="ordered locus">TEPIRE1_1388</name>
</gene>
<dbReference type="GO" id="GO:0016020">
    <property type="term" value="C:membrane"/>
    <property type="evidence" value="ECO:0007669"/>
    <property type="project" value="TreeGrafter"/>
</dbReference>
<evidence type="ECO:0000256" key="3">
    <source>
        <dbReference type="SAM" id="Phobius"/>
    </source>
</evidence>
<sequence>MKFYIFKLPRKTFGIISFFILTLAWTLLKIPSSDIQTLGKYEPIYEGRNDKKIIAFTCNIAWGNEYIPPLLEVFSDNDIKATFFIEGRWAENYPDLLRLIHNKGHEIGNHGYSHAHHKQLSYEENLNEIKKAESIIQEITGKKTTLFAPPYGEFSDLTEKAANAMNYHMIMWTIDTIDWKKPGVDYIINKVLDNAGNGKIVLMHPTEETVRAMPTIIENLHQQGFKITTVGELLSEE</sequence>
<dbReference type="RefSeq" id="WP_013778346.1">
    <property type="nucleotide sequence ID" value="NC_015519.1"/>
</dbReference>
<dbReference type="InterPro" id="IPR050248">
    <property type="entry name" value="Polysacc_deacetylase_ArnD"/>
</dbReference>
<dbReference type="GO" id="GO:0016810">
    <property type="term" value="F:hydrolase activity, acting on carbon-nitrogen (but not peptide) bonds"/>
    <property type="evidence" value="ECO:0007669"/>
    <property type="project" value="InterPro"/>
</dbReference>
<reference evidence="6" key="1">
    <citation type="journal article" date="2013" name="Genome Announc.">
        <title>First genome sequence of a syntrophic acetate-oxidizing bacterium, Tepidanaerobacter acetatoxydans strain Re1.</title>
        <authorList>
            <person name="Manzoor S."/>
            <person name="Bongcam-Rudloff E."/>
            <person name="Schnurer A."/>
            <person name="Muller B."/>
        </authorList>
    </citation>
    <scope>NUCLEOTIDE SEQUENCE [LARGE SCALE GENOMIC DNA]</scope>
    <source>
        <strain evidence="6">Re1</strain>
    </source>
</reference>
<dbReference type="Proteomes" id="UP000010802">
    <property type="component" value="Chromosome"/>
</dbReference>
<dbReference type="eggNOG" id="COG0726">
    <property type="taxonomic scope" value="Bacteria"/>
</dbReference>
<accession>F4LU93</accession>
<dbReference type="PANTHER" id="PTHR10587">
    <property type="entry name" value="GLYCOSYL TRANSFERASE-RELATED"/>
    <property type="match status" value="1"/>
</dbReference>
<feature type="domain" description="NodB homology" evidence="4">
    <location>
        <begin position="52"/>
        <end position="228"/>
    </location>
</feature>
<keyword evidence="3" id="KW-0812">Transmembrane</keyword>